<accession>A0A0D2K5N2</accession>
<dbReference type="SUPFAM" id="SSF52540">
    <property type="entry name" value="P-loop containing nucleoside triphosphate hydrolases"/>
    <property type="match status" value="1"/>
</dbReference>
<gene>
    <name evidence="1" type="ORF">J120_01175</name>
</gene>
<name>A0A0D2K5N2_9BACT</name>
<comment type="caution">
    <text evidence="1">The sequence shown here is derived from an EMBL/GenBank/DDBJ whole genome shotgun (WGS) entry which is preliminary data.</text>
</comment>
<dbReference type="Proteomes" id="UP000032214">
    <property type="component" value="Unassembled WGS sequence"/>
</dbReference>
<dbReference type="eggNOG" id="COG2812">
    <property type="taxonomic scope" value="Bacteria"/>
</dbReference>
<protein>
    <recommendedName>
        <fullName evidence="3">DNA polymerase III subunit delta</fullName>
    </recommendedName>
</protein>
<evidence type="ECO:0000313" key="2">
    <source>
        <dbReference type="Proteomes" id="UP000032214"/>
    </source>
</evidence>
<proteinExistence type="predicted"/>
<evidence type="ECO:0000313" key="1">
    <source>
        <dbReference type="EMBL" id="KIX85562.1"/>
    </source>
</evidence>
<evidence type="ECO:0008006" key="3">
    <source>
        <dbReference type="Google" id="ProtNLM"/>
    </source>
</evidence>
<dbReference type="AlphaFoldDB" id="A0A0D2K5N2"/>
<organism evidence="1 2">
    <name type="scientific">candidate division TM6 bacterium JCVI TM6SC1</name>
    <dbReference type="NCBI Taxonomy" id="1306947"/>
    <lineage>
        <taxon>Bacteria</taxon>
        <taxon>Candidatus Babelota</taxon>
        <taxon>Vermiphilus</taxon>
    </lineage>
</organism>
<dbReference type="EMBL" id="ARQD01000001">
    <property type="protein sequence ID" value="KIX85562.1"/>
    <property type="molecule type" value="Genomic_DNA"/>
</dbReference>
<reference evidence="1 2" key="1">
    <citation type="journal article" date="2013" name="Proc. Natl. Acad. Sci. U.S.A.">
        <title>Candidate phylum TM6 genome recovered from a hospital sink biofilm provides genomic insights into this uncultivated phylum.</title>
        <authorList>
            <person name="McLean J.S."/>
            <person name="Lombardo M.J."/>
            <person name="Badger J.H."/>
            <person name="Edlund A."/>
            <person name="Novotny M."/>
            <person name="Yee-Greenbaum J."/>
            <person name="Vyahhi N."/>
            <person name="Hall A.P."/>
            <person name="Yang Y."/>
            <person name="Dupont C.L."/>
            <person name="Ziegler M.G."/>
            <person name="Chitsaz H."/>
            <person name="Allen A.E."/>
            <person name="Yooseph S."/>
            <person name="Tesler G."/>
            <person name="Pevzner P.A."/>
            <person name="Friedman R.M."/>
            <person name="Nealson K.H."/>
            <person name="Venter J.C."/>
            <person name="Lasken R.S."/>
        </authorList>
    </citation>
    <scope>NUCLEOTIDE SEQUENCE [LARGE SCALE GENOMIC DNA]</scope>
    <source>
        <strain evidence="1 2">TM6SC1</strain>
    </source>
</reference>
<dbReference type="STRING" id="1306947.J120_01175"/>
<keyword evidence="2" id="KW-1185">Reference proteome</keyword>
<dbReference type="Pfam" id="PF13177">
    <property type="entry name" value="DNA_pol3_delta2"/>
    <property type="match status" value="1"/>
</dbReference>
<dbReference type="Gene3D" id="3.40.50.300">
    <property type="entry name" value="P-loop containing nucleotide triphosphate hydrolases"/>
    <property type="match status" value="1"/>
</dbReference>
<sequence length="263" mass="29952">MDNITQPLNTYNLISSAPTHLWIGSPELVHSQVLRALHNVLCTIVQCQQTCVHTHQLANEQHPYVLFLRPTRTYTREHIEILHKVCSYKLEENTKFYCVIYQADALGHAAASSILKLLEEPPVGYNFILVAQRSESILPTIRSRCIISTYQAYTTHCSDALCLNMSTQFTGDPLQFMQTLEKLEIDEISSLTYLDHIFSFWQSKCMTAYNNSDQVALKSYNLACSLLLFHIKNPPVPGSAVLMWKNIFLHMSLFLKPANQATV</sequence>
<dbReference type="InterPro" id="IPR027417">
    <property type="entry name" value="P-loop_NTPase"/>
</dbReference>